<evidence type="ECO:0000313" key="3">
    <source>
        <dbReference type="Proteomes" id="UP000663891"/>
    </source>
</evidence>
<sequence>TVLSVFKYTFLAFGIVLLITVIALVTIYQYKKNLTVIVVESEPTVDETTPLISE</sequence>
<keyword evidence="1" id="KW-0472">Membrane</keyword>
<organism evidence="2 3">
    <name type="scientific">Adineta steineri</name>
    <dbReference type="NCBI Taxonomy" id="433720"/>
    <lineage>
        <taxon>Eukaryota</taxon>
        <taxon>Metazoa</taxon>
        <taxon>Spiralia</taxon>
        <taxon>Gnathifera</taxon>
        <taxon>Rotifera</taxon>
        <taxon>Eurotatoria</taxon>
        <taxon>Bdelloidea</taxon>
        <taxon>Adinetida</taxon>
        <taxon>Adinetidae</taxon>
        <taxon>Adineta</taxon>
    </lineage>
</organism>
<accession>A0A815Q083</accession>
<keyword evidence="1" id="KW-1133">Transmembrane helix</keyword>
<gene>
    <name evidence="2" type="ORF">VCS650_LOCUS39748</name>
</gene>
<evidence type="ECO:0000256" key="1">
    <source>
        <dbReference type="SAM" id="Phobius"/>
    </source>
</evidence>
<name>A0A815Q083_9BILA</name>
<dbReference type="Proteomes" id="UP000663891">
    <property type="component" value="Unassembled WGS sequence"/>
</dbReference>
<keyword evidence="1" id="KW-0812">Transmembrane</keyword>
<reference evidence="2" key="1">
    <citation type="submission" date="2021-02" db="EMBL/GenBank/DDBJ databases">
        <authorList>
            <person name="Nowell W R."/>
        </authorList>
    </citation>
    <scope>NUCLEOTIDE SEQUENCE</scope>
</reference>
<feature type="non-terminal residue" evidence="2">
    <location>
        <position position="1"/>
    </location>
</feature>
<dbReference type="AlphaFoldDB" id="A0A815Q083"/>
<dbReference type="EMBL" id="CAJNON010001362">
    <property type="protein sequence ID" value="CAF1455847.1"/>
    <property type="molecule type" value="Genomic_DNA"/>
</dbReference>
<feature type="transmembrane region" description="Helical" evidence="1">
    <location>
        <begin position="6"/>
        <end position="28"/>
    </location>
</feature>
<evidence type="ECO:0000313" key="2">
    <source>
        <dbReference type="EMBL" id="CAF1455847.1"/>
    </source>
</evidence>
<protein>
    <submittedName>
        <fullName evidence="2">Uncharacterized protein</fullName>
    </submittedName>
</protein>
<comment type="caution">
    <text evidence="2">The sequence shown here is derived from an EMBL/GenBank/DDBJ whole genome shotgun (WGS) entry which is preliminary data.</text>
</comment>
<proteinExistence type="predicted"/>